<feature type="signal peptide" evidence="2">
    <location>
        <begin position="1"/>
        <end position="17"/>
    </location>
</feature>
<evidence type="ECO:0000313" key="3">
    <source>
        <dbReference type="EMBL" id="EQK98726.1"/>
    </source>
</evidence>
<name>T5AAG6_OPHSC</name>
<proteinExistence type="predicted"/>
<dbReference type="AlphaFoldDB" id="T5AAG6"/>
<sequence length="143" mass="15698">MVRFTLTLLALGVSALAATTHNGRDIEARAVPEMLGRAVPAMALNRRDDNNNQNKKEDSEKMKTLKKERDGIDEKLTSARTEAKKAGEAVRKAFKEMPQEKQDQFKGKQQEIGVERQNERASAQPSAQPSVQAQPSATPAPAT</sequence>
<organism evidence="3 4">
    <name type="scientific">Ophiocordyceps sinensis (strain Co18 / CGMCC 3.14243)</name>
    <name type="common">Yarsagumba caterpillar fungus</name>
    <name type="synonym">Hirsutella sinensis</name>
    <dbReference type="NCBI Taxonomy" id="911162"/>
    <lineage>
        <taxon>Eukaryota</taxon>
        <taxon>Fungi</taxon>
        <taxon>Dikarya</taxon>
        <taxon>Ascomycota</taxon>
        <taxon>Pezizomycotina</taxon>
        <taxon>Sordariomycetes</taxon>
        <taxon>Hypocreomycetidae</taxon>
        <taxon>Hypocreales</taxon>
        <taxon>Ophiocordycipitaceae</taxon>
        <taxon>Ophiocordyceps</taxon>
    </lineage>
</organism>
<evidence type="ECO:0000256" key="1">
    <source>
        <dbReference type="SAM" id="MobiDB-lite"/>
    </source>
</evidence>
<feature type="compositionally biased region" description="Basic and acidic residues" evidence="1">
    <location>
        <begin position="45"/>
        <end position="119"/>
    </location>
</feature>
<dbReference type="EMBL" id="KE654153">
    <property type="protein sequence ID" value="EQK98726.1"/>
    <property type="molecule type" value="Genomic_DNA"/>
</dbReference>
<keyword evidence="2" id="KW-0732">Signal</keyword>
<feature type="compositionally biased region" description="Low complexity" evidence="1">
    <location>
        <begin position="121"/>
        <end position="143"/>
    </location>
</feature>
<dbReference type="HOGENOM" id="CLU_1806764_0_0_1"/>
<gene>
    <name evidence="3" type="ORF">OCS_05561</name>
</gene>
<evidence type="ECO:0000256" key="2">
    <source>
        <dbReference type="SAM" id="SignalP"/>
    </source>
</evidence>
<protein>
    <submittedName>
        <fullName evidence="3">Uncharacterized protein</fullName>
    </submittedName>
</protein>
<reference evidence="3 4" key="1">
    <citation type="journal article" date="2013" name="Chin. Sci. Bull.">
        <title>Genome survey uncovers the secrets of sex and lifestyle in caterpillar fungus.</title>
        <authorList>
            <person name="Hu X."/>
            <person name="Zhang Y."/>
            <person name="Xiao G."/>
            <person name="Zheng P."/>
            <person name="Xia Y."/>
            <person name="Zhang X."/>
            <person name="St Leger R.J."/>
            <person name="Liu X."/>
            <person name="Wang C."/>
        </authorList>
    </citation>
    <scope>NUCLEOTIDE SEQUENCE [LARGE SCALE GENOMIC DNA]</scope>
    <source>
        <strain evidence="4">Co18 / CGMCC 3.14243</strain>
        <tissue evidence="3">Fruit-body</tissue>
    </source>
</reference>
<dbReference type="Proteomes" id="UP000019374">
    <property type="component" value="Unassembled WGS sequence"/>
</dbReference>
<feature type="region of interest" description="Disordered" evidence="1">
    <location>
        <begin position="40"/>
        <end position="143"/>
    </location>
</feature>
<feature type="chain" id="PRO_5004605992" evidence="2">
    <location>
        <begin position="18"/>
        <end position="143"/>
    </location>
</feature>
<evidence type="ECO:0000313" key="4">
    <source>
        <dbReference type="Proteomes" id="UP000019374"/>
    </source>
</evidence>
<accession>T5AAG6</accession>